<comment type="similarity">
    <text evidence="1 11">Belongs to the DnaX/STICHEL family.</text>
</comment>
<keyword evidence="9 11" id="KW-0239">DNA-directed DNA polymerase</keyword>
<dbReference type="GO" id="GO:0005524">
    <property type="term" value="F:ATP binding"/>
    <property type="evidence" value="ECO:0007669"/>
    <property type="project" value="UniProtKB-KW"/>
</dbReference>
<dbReference type="InterPro" id="IPR050238">
    <property type="entry name" value="DNA_Rep/Repair_Clamp_Loader"/>
</dbReference>
<dbReference type="Gene3D" id="1.20.272.10">
    <property type="match status" value="1"/>
</dbReference>
<dbReference type="Pfam" id="PF13177">
    <property type="entry name" value="DNA_pol3_delta2"/>
    <property type="match status" value="1"/>
</dbReference>
<evidence type="ECO:0000256" key="3">
    <source>
        <dbReference type="ARBA" id="ARBA00022695"/>
    </source>
</evidence>
<dbReference type="EC" id="2.7.7.7" evidence="11"/>
<dbReference type="CDD" id="cd00009">
    <property type="entry name" value="AAA"/>
    <property type="match status" value="1"/>
</dbReference>
<comment type="catalytic activity">
    <reaction evidence="10 11">
        <text>DNA(n) + a 2'-deoxyribonucleoside 5'-triphosphate = DNA(n+1) + diphosphate</text>
        <dbReference type="Rhea" id="RHEA:22508"/>
        <dbReference type="Rhea" id="RHEA-COMP:17339"/>
        <dbReference type="Rhea" id="RHEA-COMP:17340"/>
        <dbReference type="ChEBI" id="CHEBI:33019"/>
        <dbReference type="ChEBI" id="CHEBI:61560"/>
        <dbReference type="ChEBI" id="CHEBI:173112"/>
        <dbReference type="EC" id="2.7.7.7"/>
    </reaction>
</comment>
<dbReference type="InterPro" id="IPR022754">
    <property type="entry name" value="DNA_pol_III_gamma-3"/>
</dbReference>
<feature type="compositionally biased region" description="Basic and acidic residues" evidence="12">
    <location>
        <begin position="678"/>
        <end position="693"/>
    </location>
</feature>
<evidence type="ECO:0000256" key="12">
    <source>
        <dbReference type="SAM" id="MobiDB-lite"/>
    </source>
</evidence>
<dbReference type="Pfam" id="PF12169">
    <property type="entry name" value="DNA_pol3_gamma3"/>
    <property type="match status" value="1"/>
</dbReference>
<evidence type="ECO:0000256" key="6">
    <source>
        <dbReference type="ARBA" id="ARBA00022741"/>
    </source>
</evidence>
<dbReference type="SMART" id="SM00382">
    <property type="entry name" value="AAA"/>
    <property type="match status" value="1"/>
</dbReference>
<dbReference type="InterPro" id="IPR008921">
    <property type="entry name" value="DNA_pol3_clamp-load_cplx_C"/>
</dbReference>
<feature type="domain" description="AAA+ ATPase" evidence="13">
    <location>
        <begin position="36"/>
        <end position="180"/>
    </location>
</feature>
<dbReference type="SUPFAM" id="SSF52540">
    <property type="entry name" value="P-loop containing nucleoside triphosphate hydrolases"/>
    <property type="match status" value="1"/>
</dbReference>
<dbReference type="InterPro" id="IPR012763">
    <property type="entry name" value="DNA_pol_III_sug/sutau_N"/>
</dbReference>
<dbReference type="PANTHER" id="PTHR11669">
    <property type="entry name" value="REPLICATION FACTOR C / DNA POLYMERASE III GAMMA-TAU SUBUNIT"/>
    <property type="match status" value="1"/>
</dbReference>
<evidence type="ECO:0000256" key="5">
    <source>
        <dbReference type="ARBA" id="ARBA00022723"/>
    </source>
</evidence>
<dbReference type="Gene3D" id="3.40.50.300">
    <property type="entry name" value="P-loop containing nucleotide triphosphate hydrolases"/>
    <property type="match status" value="1"/>
</dbReference>
<organism evidence="14 15">
    <name type="scientific">Microbacterium hominis</name>
    <dbReference type="NCBI Taxonomy" id="162426"/>
    <lineage>
        <taxon>Bacteria</taxon>
        <taxon>Bacillati</taxon>
        <taxon>Actinomycetota</taxon>
        <taxon>Actinomycetes</taxon>
        <taxon>Micrococcales</taxon>
        <taxon>Microbacteriaceae</taxon>
        <taxon>Microbacterium</taxon>
    </lineage>
</organism>
<evidence type="ECO:0000256" key="1">
    <source>
        <dbReference type="ARBA" id="ARBA00006360"/>
    </source>
</evidence>
<keyword evidence="8 11" id="KW-0067">ATP-binding</keyword>
<protein>
    <recommendedName>
        <fullName evidence="11">DNA polymerase III subunit gamma/tau</fullName>
        <ecNumber evidence="11">2.7.7.7</ecNumber>
    </recommendedName>
</protein>
<feature type="region of interest" description="Disordered" evidence="12">
    <location>
        <begin position="549"/>
        <end position="627"/>
    </location>
</feature>
<sequence length="758" mass="79153">MTTALYRRYRPESFAEMIGQSQVTEPLMTALRGDRVGHAYLFSGPRGCGKTTSARILARCLNCAQGPTDTPCGTCDSCVELGRGGGGSLDVVEIDAASHNGVDDARDLRERAVFAPARDRFKIFILDEAHMVTPQGFNALLKLVEEPPAHVKFIFATTEPEKVIGTIRSRTHHYPFRLVPPAAMLDYVQELCEQEKVTVEAGVLPLVVRAGGGSPRDTLSLLDQLIAGSERTASGEIVVGYERAVALLGYTHAELLDEVIDAFGAADAAGAFAAVDRVVQTGQDPRRFVDDLLERLRDLIVVAATGQDAAAVLRGVSAEDLAQMQRQADVFGTARLSRTADLVIGTLDEMTGATSPRLQLELMVARVLAQAAPIAQVAPVAAQAPAAQAPAAQAPAAQAPAAQAAPVPPAQAPARPAPVAHTPIADRADAPASVGPQAPPAGPQAPAAEPDPAPAPAPAGPVTTQRMRDAWPEVMARLADVSRSSWMLVSNARVADLSGDVLTLLFASPGDVAKFKHLAAGKGPSEDLRTAILAVIGIRVKYLARHDPDGEAVPDEAPGPAPTASREGGSSRAEQEPTVRAAPPASPPAPPADRAGSAAARAEQRPDPRRAPADAPPPPRASAAAAAPVTDWAVAPIPASDPFEDEVAGVVGQFAVDDEPDDAAGQTRGAVATLAPPHDGDVLPPREVEAPAERDDDETDLPPAEPSDAPVPPMVAPPTPRVTTRSDGVQRYGEAVIRQVLGATFVREEPYQAPTRFN</sequence>
<dbReference type="FunFam" id="3.40.50.300:FF:000014">
    <property type="entry name" value="DNA polymerase III subunit gamma/tau"/>
    <property type="match status" value="1"/>
</dbReference>
<keyword evidence="2 11" id="KW-0808">Transferase</keyword>
<evidence type="ECO:0000256" key="4">
    <source>
        <dbReference type="ARBA" id="ARBA00022705"/>
    </source>
</evidence>
<keyword evidence="5" id="KW-0479">Metal-binding</keyword>
<dbReference type="NCBIfam" id="NF005846">
    <property type="entry name" value="PRK07764.1-6"/>
    <property type="match status" value="1"/>
</dbReference>
<dbReference type="Proteomes" id="UP000502498">
    <property type="component" value="Chromosome"/>
</dbReference>
<dbReference type="GO" id="GO:0003677">
    <property type="term" value="F:DNA binding"/>
    <property type="evidence" value="ECO:0007669"/>
    <property type="project" value="InterPro"/>
</dbReference>
<evidence type="ECO:0000256" key="9">
    <source>
        <dbReference type="ARBA" id="ARBA00022932"/>
    </source>
</evidence>
<keyword evidence="6 11" id="KW-0547">Nucleotide-binding</keyword>
<evidence type="ECO:0000256" key="10">
    <source>
        <dbReference type="ARBA" id="ARBA00049244"/>
    </source>
</evidence>
<keyword evidence="4 11" id="KW-0235">DNA replication</keyword>
<proteinExistence type="inferred from homology"/>
<accession>A0A7D4TM22</accession>
<dbReference type="GO" id="GO:0006261">
    <property type="term" value="P:DNA-templated DNA replication"/>
    <property type="evidence" value="ECO:0007669"/>
    <property type="project" value="TreeGrafter"/>
</dbReference>
<dbReference type="InterPro" id="IPR027417">
    <property type="entry name" value="P-loop_NTPase"/>
</dbReference>
<feature type="compositionally biased region" description="Pro residues" evidence="12">
    <location>
        <begin position="703"/>
        <end position="720"/>
    </location>
</feature>
<dbReference type="NCBIfam" id="TIGR02397">
    <property type="entry name" value="dnaX_nterm"/>
    <property type="match status" value="1"/>
</dbReference>
<evidence type="ECO:0000313" key="14">
    <source>
        <dbReference type="EMBL" id="QKJ18762.1"/>
    </source>
</evidence>
<reference evidence="14 15" key="1">
    <citation type="submission" date="2020-05" db="EMBL/GenBank/DDBJ databases">
        <title>Strain PA2F3 complete genome.</title>
        <authorList>
            <person name="Kim Y.-S."/>
            <person name="Kim S.-J."/>
            <person name="Jung H.-k."/>
            <person name="Kim S.-E."/>
            <person name="Kim K.-H."/>
        </authorList>
    </citation>
    <scope>NUCLEOTIDE SEQUENCE [LARGE SCALE GENOMIC DNA]</scope>
    <source>
        <strain evidence="14 15">PA2F3</strain>
    </source>
</reference>
<dbReference type="AlphaFoldDB" id="A0A7D4TM22"/>
<feature type="compositionally biased region" description="Low complexity" evidence="12">
    <location>
        <begin position="592"/>
        <end position="601"/>
    </location>
</feature>
<keyword evidence="3 11" id="KW-0548">Nucleotidyltransferase</keyword>
<feature type="compositionally biased region" description="Pro residues" evidence="12">
    <location>
        <begin position="437"/>
        <end position="459"/>
    </location>
</feature>
<dbReference type="RefSeq" id="WP_172989203.1">
    <property type="nucleotide sequence ID" value="NZ_CP054038.1"/>
</dbReference>
<dbReference type="GO" id="GO:0003887">
    <property type="term" value="F:DNA-directed DNA polymerase activity"/>
    <property type="evidence" value="ECO:0007669"/>
    <property type="project" value="UniProtKB-KW"/>
</dbReference>
<keyword evidence="7" id="KW-0862">Zinc</keyword>
<comment type="function">
    <text evidence="11">DNA polymerase III is a complex, multichain enzyme responsible for most of the replicative synthesis in bacteria. This DNA polymerase also exhibits 3' to 5' exonuclease activity.</text>
</comment>
<dbReference type="InterPro" id="IPR045085">
    <property type="entry name" value="HLD_clamp_pol_III_gamma_tau"/>
</dbReference>
<feature type="compositionally biased region" description="Basic and acidic residues" evidence="12">
    <location>
        <begin position="602"/>
        <end position="612"/>
    </location>
</feature>
<dbReference type="CDD" id="cd18137">
    <property type="entry name" value="HLD_clamp_pol_III_gamma_tau"/>
    <property type="match status" value="1"/>
</dbReference>
<comment type="subunit">
    <text evidence="11">DNA polymerase III contains a core (composed of alpha, epsilon and theta chains) that associates with a tau subunit. This core dimerizes to form the POLIII' complex. PolIII' associates with the gamma complex (composed of gamma, delta, delta', psi and chi chains) and with the beta chain to form the complete DNA polymerase III complex.</text>
</comment>
<evidence type="ECO:0000313" key="15">
    <source>
        <dbReference type="Proteomes" id="UP000502498"/>
    </source>
</evidence>
<feature type="region of interest" description="Disordered" evidence="12">
    <location>
        <begin position="651"/>
        <end position="730"/>
    </location>
</feature>
<dbReference type="InterPro" id="IPR003593">
    <property type="entry name" value="AAA+_ATPase"/>
</dbReference>
<dbReference type="GO" id="GO:0009360">
    <property type="term" value="C:DNA polymerase III complex"/>
    <property type="evidence" value="ECO:0007669"/>
    <property type="project" value="InterPro"/>
</dbReference>
<evidence type="ECO:0000256" key="11">
    <source>
        <dbReference type="RuleBase" id="RU364063"/>
    </source>
</evidence>
<dbReference type="EMBL" id="CP054038">
    <property type="protein sequence ID" value="QKJ18762.1"/>
    <property type="molecule type" value="Genomic_DNA"/>
</dbReference>
<name>A0A7D4TM22_9MICO</name>
<dbReference type="GO" id="GO:0046872">
    <property type="term" value="F:metal ion binding"/>
    <property type="evidence" value="ECO:0007669"/>
    <property type="project" value="UniProtKB-KW"/>
</dbReference>
<dbReference type="SUPFAM" id="SSF48019">
    <property type="entry name" value="post-AAA+ oligomerization domain-like"/>
    <property type="match status" value="1"/>
</dbReference>
<dbReference type="PANTHER" id="PTHR11669:SF0">
    <property type="entry name" value="PROTEIN STICHEL-LIKE 2"/>
    <property type="match status" value="1"/>
</dbReference>
<dbReference type="Pfam" id="PF22608">
    <property type="entry name" value="DNAX_ATPase_lid"/>
    <property type="match status" value="1"/>
</dbReference>
<dbReference type="Gene3D" id="1.10.8.60">
    <property type="match status" value="1"/>
</dbReference>
<evidence type="ECO:0000256" key="7">
    <source>
        <dbReference type="ARBA" id="ARBA00022833"/>
    </source>
</evidence>
<evidence type="ECO:0000256" key="2">
    <source>
        <dbReference type="ARBA" id="ARBA00022679"/>
    </source>
</evidence>
<gene>
    <name evidence="11" type="primary">dnaX</name>
    <name evidence="14" type="ORF">HQM25_04760</name>
</gene>
<feature type="region of interest" description="Disordered" evidence="12">
    <location>
        <begin position="397"/>
        <end position="464"/>
    </location>
</feature>
<evidence type="ECO:0000259" key="13">
    <source>
        <dbReference type="SMART" id="SM00382"/>
    </source>
</evidence>
<evidence type="ECO:0000256" key="8">
    <source>
        <dbReference type="ARBA" id="ARBA00022840"/>
    </source>
</evidence>